<feature type="compositionally biased region" description="Basic residues" evidence="1">
    <location>
        <begin position="170"/>
        <end position="184"/>
    </location>
</feature>
<dbReference type="Proteomes" id="UP000241885">
    <property type="component" value="Chromosome"/>
</dbReference>
<evidence type="ECO:0000313" key="4">
    <source>
        <dbReference type="Proteomes" id="UP000241885"/>
    </source>
</evidence>
<evidence type="ECO:0000256" key="1">
    <source>
        <dbReference type="SAM" id="MobiDB-lite"/>
    </source>
</evidence>
<feature type="region of interest" description="Disordered" evidence="1">
    <location>
        <begin position="156"/>
        <end position="184"/>
    </location>
</feature>
<proteinExistence type="predicted"/>
<name>A0A2R4BNV5_THAAR</name>
<evidence type="ECO:0000313" key="3">
    <source>
        <dbReference type="EMBL" id="AVR88999.1"/>
    </source>
</evidence>
<evidence type="ECO:0000259" key="2">
    <source>
        <dbReference type="Pfam" id="PF03869"/>
    </source>
</evidence>
<protein>
    <recommendedName>
        <fullName evidence="2">Arc-like DNA binding domain-containing protein</fullName>
    </recommendedName>
</protein>
<dbReference type="AlphaFoldDB" id="A0A2R4BNV5"/>
<dbReference type="Gene3D" id="1.10.1220.10">
    <property type="entry name" value="Met repressor-like"/>
    <property type="match status" value="1"/>
</dbReference>
<dbReference type="SUPFAM" id="SSF47598">
    <property type="entry name" value="Ribbon-helix-helix"/>
    <property type="match status" value="1"/>
</dbReference>
<dbReference type="GO" id="GO:0006355">
    <property type="term" value="P:regulation of DNA-templated transcription"/>
    <property type="evidence" value="ECO:0007669"/>
    <property type="project" value="InterPro"/>
</dbReference>
<dbReference type="KEGG" id="tak:Tharo_2096"/>
<dbReference type="InterPro" id="IPR005569">
    <property type="entry name" value="Arc_DNA-bd_dom"/>
</dbReference>
<dbReference type="RefSeq" id="WP_281257398.1">
    <property type="nucleotide sequence ID" value="NZ_CP028339.1"/>
</dbReference>
<keyword evidence="4" id="KW-1185">Reference proteome</keyword>
<sequence>MKKSQVASIICAMSDKLTPYPSRTADQFVVRFPDGMRDRLKEAAHANGRSMNAEIVARLQASFEQPAPANIRLIDRISDSPSIVDEIAAKLAQMTPEQLARPLADILEDLRHTQEALAESAAAADRALTLVRHELPPGTPVSSDPLALVRRMAAILETGQDKPRPPVRPPPKRTTLRKHTKRHL</sequence>
<gene>
    <name evidence="3" type="ORF">Tharo_2096</name>
</gene>
<feature type="domain" description="Arc-like DNA binding" evidence="2">
    <location>
        <begin position="22"/>
        <end position="68"/>
    </location>
</feature>
<dbReference type="EMBL" id="CP028339">
    <property type="protein sequence ID" value="AVR88999.1"/>
    <property type="molecule type" value="Genomic_DNA"/>
</dbReference>
<accession>A0A2R4BNV5</accession>
<dbReference type="Pfam" id="PF03869">
    <property type="entry name" value="Arc"/>
    <property type="match status" value="1"/>
</dbReference>
<dbReference type="InterPro" id="IPR013321">
    <property type="entry name" value="Arc_rbn_hlx_hlx"/>
</dbReference>
<organism evidence="3 4">
    <name type="scientific">Thauera aromatica K172</name>
    <dbReference type="NCBI Taxonomy" id="44139"/>
    <lineage>
        <taxon>Bacteria</taxon>
        <taxon>Pseudomonadati</taxon>
        <taxon>Pseudomonadota</taxon>
        <taxon>Betaproteobacteria</taxon>
        <taxon>Rhodocyclales</taxon>
        <taxon>Zoogloeaceae</taxon>
        <taxon>Thauera</taxon>
    </lineage>
</organism>
<reference evidence="3 4" key="1">
    <citation type="submission" date="2018-03" db="EMBL/GenBank/DDBJ databases">
        <title>Complete genome sequence of Thauera aromatica, a model organism for studying aromatic compound degradation under denitrifying conditions.</title>
        <authorList>
            <person name="Lo H.-Y."/>
            <person name="Goris T."/>
            <person name="Boll M."/>
            <person name="Mueller J.A."/>
        </authorList>
    </citation>
    <scope>NUCLEOTIDE SEQUENCE [LARGE SCALE GENOMIC DNA]</scope>
    <source>
        <strain evidence="3 4">K172</strain>
    </source>
</reference>
<dbReference type="GO" id="GO:0003677">
    <property type="term" value="F:DNA binding"/>
    <property type="evidence" value="ECO:0007669"/>
    <property type="project" value="InterPro"/>
</dbReference>
<dbReference type="InterPro" id="IPR010985">
    <property type="entry name" value="Ribbon_hlx_hlx"/>
</dbReference>